<dbReference type="STRING" id="1076935.U4LS14"/>
<dbReference type="PANTHER" id="PTHR47260">
    <property type="entry name" value="UPF0644 PROTEIN PB2B4.06"/>
    <property type="match status" value="1"/>
</dbReference>
<dbReference type="SUPFAM" id="SSF54637">
    <property type="entry name" value="Thioesterase/thiol ester dehydrase-isomerase"/>
    <property type="match status" value="1"/>
</dbReference>
<dbReference type="Proteomes" id="UP000018144">
    <property type="component" value="Unassembled WGS sequence"/>
</dbReference>
<dbReference type="AlphaFoldDB" id="U4LS14"/>
<dbReference type="InterPro" id="IPR006683">
    <property type="entry name" value="Thioestr_dom"/>
</dbReference>
<dbReference type="OrthoDB" id="506431at2759"/>
<protein>
    <submittedName>
        <fullName evidence="2">Similar to Thioesterase superfamily member 4 acc. no. A1A4L1</fullName>
    </submittedName>
</protein>
<sequence>MSHPRADLSHPDFALPWIQTLLSLPTTKIISNTARIAKTNSEDTLFSTTYNSSSTIRAYLLLQTPTEILQIVSLGSNLNGHADIAHGGVVVTLLDEALGAAVGAPCFTAYLNTQFKRPVKTPGVVVVRARCTKQERRKYWAEATVEDGQGTVLASAEALFVMVKEEAKL</sequence>
<reference evidence="2 3" key="1">
    <citation type="journal article" date="2013" name="PLoS Genet.">
        <title>The genome and development-dependent transcriptomes of Pyronema confluens: a window into fungal evolution.</title>
        <authorList>
            <person name="Traeger S."/>
            <person name="Altegoer F."/>
            <person name="Freitag M."/>
            <person name="Gabaldon T."/>
            <person name="Kempken F."/>
            <person name="Kumar A."/>
            <person name="Marcet-Houben M."/>
            <person name="Poggeler S."/>
            <person name="Stajich J.E."/>
            <person name="Nowrousian M."/>
        </authorList>
    </citation>
    <scope>NUCLEOTIDE SEQUENCE [LARGE SCALE GENOMIC DNA]</scope>
    <source>
        <strain evidence="3">CBS 100304</strain>
        <tissue evidence="2">Vegetative mycelium</tissue>
    </source>
</reference>
<accession>U4LS14</accession>
<keyword evidence="3" id="KW-1185">Reference proteome</keyword>
<dbReference type="CDD" id="cd03443">
    <property type="entry name" value="PaaI_thioesterase"/>
    <property type="match status" value="1"/>
</dbReference>
<gene>
    <name evidence="2" type="ORF">PCON_04254</name>
</gene>
<organism evidence="2 3">
    <name type="scientific">Pyronema omphalodes (strain CBS 100304)</name>
    <name type="common">Pyronema confluens</name>
    <dbReference type="NCBI Taxonomy" id="1076935"/>
    <lineage>
        <taxon>Eukaryota</taxon>
        <taxon>Fungi</taxon>
        <taxon>Dikarya</taxon>
        <taxon>Ascomycota</taxon>
        <taxon>Pezizomycotina</taxon>
        <taxon>Pezizomycetes</taxon>
        <taxon>Pezizales</taxon>
        <taxon>Pyronemataceae</taxon>
        <taxon>Pyronema</taxon>
    </lineage>
</organism>
<proteinExistence type="predicted"/>
<dbReference type="InterPro" id="IPR052061">
    <property type="entry name" value="PTE-AB_protein"/>
</dbReference>
<evidence type="ECO:0000259" key="1">
    <source>
        <dbReference type="Pfam" id="PF03061"/>
    </source>
</evidence>
<dbReference type="PANTHER" id="PTHR47260:SF3">
    <property type="entry name" value="THIOESTERASE FAMILY PROTEIN (AFU_ORTHOLOGUE AFUA_7G03960)"/>
    <property type="match status" value="1"/>
</dbReference>
<feature type="domain" description="Thioesterase" evidence="1">
    <location>
        <begin position="84"/>
        <end position="153"/>
    </location>
</feature>
<dbReference type="InterPro" id="IPR029069">
    <property type="entry name" value="HotDog_dom_sf"/>
</dbReference>
<dbReference type="OMA" id="VRGEMKD"/>
<dbReference type="eggNOG" id="ENOG502SCNK">
    <property type="taxonomic scope" value="Eukaryota"/>
</dbReference>
<evidence type="ECO:0000313" key="2">
    <source>
        <dbReference type="EMBL" id="CCX34745.1"/>
    </source>
</evidence>
<name>U4LS14_PYROM</name>
<dbReference type="Gene3D" id="3.10.129.10">
    <property type="entry name" value="Hotdog Thioesterase"/>
    <property type="match status" value="1"/>
</dbReference>
<dbReference type="Pfam" id="PF03061">
    <property type="entry name" value="4HBT"/>
    <property type="match status" value="1"/>
</dbReference>
<evidence type="ECO:0000313" key="3">
    <source>
        <dbReference type="Proteomes" id="UP000018144"/>
    </source>
</evidence>
<dbReference type="EMBL" id="HF936618">
    <property type="protein sequence ID" value="CCX34745.1"/>
    <property type="molecule type" value="Genomic_DNA"/>
</dbReference>